<dbReference type="EMBL" id="PQIB02000003">
    <property type="protein sequence ID" value="RLN27919.1"/>
    <property type="molecule type" value="Genomic_DNA"/>
</dbReference>
<name>A0A3L6SU74_PANMI</name>
<feature type="region of interest" description="Disordered" evidence="1">
    <location>
        <begin position="1"/>
        <end position="33"/>
    </location>
</feature>
<feature type="region of interest" description="Disordered" evidence="1">
    <location>
        <begin position="60"/>
        <end position="81"/>
    </location>
</feature>
<evidence type="ECO:0000256" key="1">
    <source>
        <dbReference type="SAM" id="MobiDB-lite"/>
    </source>
</evidence>
<evidence type="ECO:0000313" key="3">
    <source>
        <dbReference type="Proteomes" id="UP000275267"/>
    </source>
</evidence>
<dbReference type="Proteomes" id="UP000275267">
    <property type="component" value="Unassembled WGS sequence"/>
</dbReference>
<dbReference type="OrthoDB" id="663323at2759"/>
<accession>A0A3L6SU74</accession>
<keyword evidence="3" id="KW-1185">Reference proteome</keyword>
<reference evidence="3" key="1">
    <citation type="journal article" date="2019" name="Nat. Commun.">
        <title>The genome of broomcorn millet.</title>
        <authorList>
            <person name="Zou C."/>
            <person name="Miki D."/>
            <person name="Li D."/>
            <person name="Tang Q."/>
            <person name="Xiao L."/>
            <person name="Rajput S."/>
            <person name="Deng P."/>
            <person name="Jia W."/>
            <person name="Huang R."/>
            <person name="Zhang M."/>
            <person name="Sun Y."/>
            <person name="Hu J."/>
            <person name="Fu X."/>
            <person name="Schnable P.S."/>
            <person name="Li F."/>
            <person name="Zhang H."/>
            <person name="Feng B."/>
            <person name="Zhu X."/>
            <person name="Liu R."/>
            <person name="Schnable J.C."/>
            <person name="Zhu J.-K."/>
            <person name="Zhang H."/>
        </authorList>
    </citation>
    <scope>NUCLEOTIDE SEQUENCE [LARGE SCALE GENOMIC DNA]</scope>
</reference>
<organism evidence="2 3">
    <name type="scientific">Panicum miliaceum</name>
    <name type="common">Proso millet</name>
    <name type="synonym">Broomcorn millet</name>
    <dbReference type="NCBI Taxonomy" id="4540"/>
    <lineage>
        <taxon>Eukaryota</taxon>
        <taxon>Viridiplantae</taxon>
        <taxon>Streptophyta</taxon>
        <taxon>Embryophyta</taxon>
        <taxon>Tracheophyta</taxon>
        <taxon>Spermatophyta</taxon>
        <taxon>Magnoliopsida</taxon>
        <taxon>Liliopsida</taxon>
        <taxon>Poales</taxon>
        <taxon>Poaceae</taxon>
        <taxon>PACMAD clade</taxon>
        <taxon>Panicoideae</taxon>
        <taxon>Panicodae</taxon>
        <taxon>Paniceae</taxon>
        <taxon>Panicinae</taxon>
        <taxon>Panicum</taxon>
        <taxon>Panicum sect. Panicum</taxon>
    </lineage>
</organism>
<gene>
    <name evidence="2" type="ORF">C2845_PM05G11550</name>
</gene>
<proteinExistence type="predicted"/>
<dbReference type="AlphaFoldDB" id="A0A3L6SU74"/>
<protein>
    <submittedName>
        <fullName evidence="2">Uncharacterized protein</fullName>
    </submittedName>
</protein>
<evidence type="ECO:0000313" key="2">
    <source>
        <dbReference type="EMBL" id="RLN27919.1"/>
    </source>
</evidence>
<comment type="caution">
    <text evidence="2">The sequence shown here is derived from an EMBL/GenBank/DDBJ whole genome shotgun (WGS) entry which is preliminary data.</text>
</comment>
<sequence length="81" mass="9042">MHISDPKLPNIMVNDPLDDENPRSETANSIHDSKREQIFRVVSSHDRYTTTVFDFVQTDGTATESSRRLRLQGQASAAAPA</sequence>